<dbReference type="EMBL" id="CABPSX010000005">
    <property type="protein sequence ID" value="VVG71990.1"/>
    <property type="molecule type" value="Genomic_DNA"/>
</dbReference>
<dbReference type="AlphaFoldDB" id="A0A5E5P6K6"/>
<dbReference type="InterPro" id="IPR002110">
    <property type="entry name" value="Ankyrin_rpt"/>
</dbReference>
<name>A0A5E5P6K6_9BURK</name>
<reference evidence="4 5" key="1">
    <citation type="submission" date="2019-08" db="EMBL/GenBank/DDBJ databases">
        <authorList>
            <person name="Peeters C."/>
        </authorList>
    </citation>
    <scope>NUCLEOTIDE SEQUENCE [LARGE SCALE GENOMIC DNA]</scope>
    <source>
        <strain evidence="4 5">LMG 18089</strain>
    </source>
</reference>
<organism evidence="4 5">
    <name type="scientific">Pandoraea apista</name>
    <dbReference type="NCBI Taxonomy" id="93218"/>
    <lineage>
        <taxon>Bacteria</taxon>
        <taxon>Pseudomonadati</taxon>
        <taxon>Pseudomonadota</taxon>
        <taxon>Betaproteobacteria</taxon>
        <taxon>Burkholderiales</taxon>
        <taxon>Burkholderiaceae</taxon>
        <taxon>Pandoraea</taxon>
    </lineage>
</organism>
<sequence length="588" mass="63213">MPQSPLSTTPPVSSAVFHALPATSPEPGNPSPSPTLDPSSLSEMSLDRLLLAKRDKQCSSKDARDVLISVNTTAGRELLDSCRVARDGNPAGLAFTMATLFCTPPQERTLARLDEAGIFVDRTRRRHLRPDDANLLLSDEGLQLWLRFAASPSAYPSVFVDSILNETSGLPPEGRLASALKVLVLSGRDKTNTVAASAVPGNFHLPLSHLCSQVAPEWLSSVLAFGSDPNQLTAHGVPLIATAMAAQAERLRLAGHDLLTPHASLFQLGKMLRSHGTRLAQQDRTGSPPIMLLALNGYCAAAETLLSIGADCNATLGNLDGNCLMHYLAAATHRGRHALSAFFLLTLALRHGGDLDQPNVDGTTARSLVTESLSHHLQICQTMITSARQRAERCVLDAKHSCAQNIANEVPDIVAALLAQANRLNARGHNPLLPHESLLELGESLQRNGMNLEQRHRDGTPPIVWLTQRGYCGAAEVLLALCPNINEPGLDGSTLMHALAEATRESESATLAEYMLSTALRYGGDPTVVDQSGTTPLSLLPADRRPFIRDGFTLMSTTRQRANETVIQRRQAIVQLTDTPVRHSAAFT</sequence>
<dbReference type="SMART" id="SM00248">
    <property type="entry name" value="ANK"/>
    <property type="match status" value="3"/>
</dbReference>
<feature type="region of interest" description="Disordered" evidence="3">
    <location>
        <begin position="19"/>
        <end position="41"/>
    </location>
</feature>
<evidence type="ECO:0000313" key="5">
    <source>
        <dbReference type="Proteomes" id="UP000364291"/>
    </source>
</evidence>
<gene>
    <name evidence="4" type="ORF">PAP18089_02980</name>
</gene>
<dbReference type="InterPro" id="IPR051637">
    <property type="entry name" value="Ank_repeat_dom-contain_49"/>
</dbReference>
<proteinExistence type="predicted"/>
<protein>
    <submittedName>
        <fullName evidence="4">Ankyrin</fullName>
    </submittedName>
</protein>
<dbReference type="PANTHER" id="PTHR24180">
    <property type="entry name" value="CYCLIN-DEPENDENT KINASE INHIBITOR 2C-RELATED"/>
    <property type="match status" value="1"/>
</dbReference>
<evidence type="ECO:0000256" key="2">
    <source>
        <dbReference type="ARBA" id="ARBA00023043"/>
    </source>
</evidence>
<dbReference type="Proteomes" id="UP000364291">
    <property type="component" value="Unassembled WGS sequence"/>
</dbReference>
<accession>A0A5E5P6K6</accession>
<dbReference type="RefSeq" id="WP_331849896.1">
    <property type="nucleotide sequence ID" value="NZ_JAZHOW010000005.1"/>
</dbReference>
<evidence type="ECO:0000256" key="1">
    <source>
        <dbReference type="ARBA" id="ARBA00022737"/>
    </source>
</evidence>
<keyword evidence="1" id="KW-0677">Repeat</keyword>
<dbReference type="SUPFAM" id="SSF48403">
    <property type="entry name" value="Ankyrin repeat"/>
    <property type="match status" value="1"/>
</dbReference>
<evidence type="ECO:0000313" key="4">
    <source>
        <dbReference type="EMBL" id="VVG71990.1"/>
    </source>
</evidence>
<dbReference type="PANTHER" id="PTHR24180:SF45">
    <property type="entry name" value="POLY [ADP-RIBOSE] POLYMERASE TANKYRASE"/>
    <property type="match status" value="1"/>
</dbReference>
<dbReference type="InterPro" id="IPR036770">
    <property type="entry name" value="Ankyrin_rpt-contain_sf"/>
</dbReference>
<keyword evidence="2" id="KW-0040">ANK repeat</keyword>
<dbReference type="Gene3D" id="1.25.40.20">
    <property type="entry name" value="Ankyrin repeat-containing domain"/>
    <property type="match status" value="2"/>
</dbReference>
<evidence type="ECO:0000256" key="3">
    <source>
        <dbReference type="SAM" id="MobiDB-lite"/>
    </source>
</evidence>